<comment type="similarity">
    <text evidence="6">Belongs to the UPF0758 family.</text>
</comment>
<evidence type="ECO:0000256" key="2">
    <source>
        <dbReference type="ARBA" id="ARBA00022723"/>
    </source>
</evidence>
<evidence type="ECO:0000313" key="9">
    <source>
        <dbReference type="Proteomes" id="UP000193061"/>
    </source>
</evidence>
<dbReference type="SUPFAM" id="SSF102712">
    <property type="entry name" value="JAB1/MPN domain"/>
    <property type="match status" value="1"/>
</dbReference>
<dbReference type="InterPro" id="IPR001405">
    <property type="entry name" value="UPF0758"/>
</dbReference>
<accession>A0A1X6YSP6</accession>
<evidence type="ECO:0000256" key="4">
    <source>
        <dbReference type="ARBA" id="ARBA00022833"/>
    </source>
</evidence>
<evidence type="ECO:0000256" key="3">
    <source>
        <dbReference type="ARBA" id="ARBA00022801"/>
    </source>
</evidence>
<keyword evidence="1" id="KW-0645">Protease</keyword>
<proteinExistence type="inferred from homology"/>
<protein>
    <recommendedName>
        <fullName evidence="7">MPN domain-containing protein</fullName>
    </recommendedName>
</protein>
<keyword evidence="9" id="KW-1185">Reference proteome</keyword>
<organism evidence="8 9">
    <name type="scientific">Roseovarius albus</name>
    <dbReference type="NCBI Taxonomy" id="1247867"/>
    <lineage>
        <taxon>Bacteria</taxon>
        <taxon>Pseudomonadati</taxon>
        <taxon>Pseudomonadota</taxon>
        <taxon>Alphaproteobacteria</taxon>
        <taxon>Rhodobacterales</taxon>
        <taxon>Roseobacteraceae</taxon>
        <taxon>Roseovarius</taxon>
    </lineage>
</organism>
<dbReference type="GO" id="GO:0006508">
    <property type="term" value="P:proteolysis"/>
    <property type="evidence" value="ECO:0007669"/>
    <property type="project" value="UniProtKB-KW"/>
</dbReference>
<dbReference type="PANTHER" id="PTHR30471">
    <property type="entry name" value="DNA REPAIR PROTEIN RADC"/>
    <property type="match status" value="1"/>
</dbReference>
<gene>
    <name evidence="8" type="ORF">ROA7450_01323</name>
</gene>
<evidence type="ECO:0000256" key="6">
    <source>
        <dbReference type="RuleBase" id="RU003797"/>
    </source>
</evidence>
<dbReference type="NCBIfam" id="NF000642">
    <property type="entry name" value="PRK00024.1"/>
    <property type="match status" value="1"/>
</dbReference>
<dbReference type="OrthoDB" id="9804482at2"/>
<evidence type="ECO:0000256" key="5">
    <source>
        <dbReference type="ARBA" id="ARBA00023049"/>
    </source>
</evidence>
<keyword evidence="4" id="KW-0862">Zinc</keyword>
<dbReference type="Gene3D" id="1.10.150.20">
    <property type="entry name" value="5' to 3' exonuclease, C-terminal subdomain"/>
    <property type="match status" value="1"/>
</dbReference>
<evidence type="ECO:0000313" key="8">
    <source>
        <dbReference type="EMBL" id="SLN30402.1"/>
    </source>
</evidence>
<dbReference type="EMBL" id="FWFX01000003">
    <property type="protein sequence ID" value="SLN30402.1"/>
    <property type="molecule type" value="Genomic_DNA"/>
</dbReference>
<dbReference type="InterPro" id="IPR020891">
    <property type="entry name" value="UPF0758_CS"/>
</dbReference>
<dbReference type="CDD" id="cd08071">
    <property type="entry name" value="MPN_DUF2466"/>
    <property type="match status" value="1"/>
</dbReference>
<keyword evidence="3" id="KW-0378">Hydrolase</keyword>
<dbReference type="InterPro" id="IPR010994">
    <property type="entry name" value="RuvA_2-like"/>
</dbReference>
<evidence type="ECO:0000256" key="1">
    <source>
        <dbReference type="ARBA" id="ARBA00022670"/>
    </source>
</evidence>
<dbReference type="PANTHER" id="PTHR30471:SF3">
    <property type="entry name" value="UPF0758 PROTEIN YEES-RELATED"/>
    <property type="match status" value="1"/>
</dbReference>
<dbReference type="PROSITE" id="PS50249">
    <property type="entry name" value="MPN"/>
    <property type="match status" value="1"/>
</dbReference>
<sequence length="255" mass="28600">MAQTHAFSDTPLLPLFDADEAVVTERPPSGRFPSYIRDHRKRLRERFLSGGAQAMPDYELLELVLFRAIPRRDVKPLARALIDQFEQFSNVISAPIEQLSEVPGVGDAVICELKIIEAAAHRLSRGKILRRHVLSSWNALLEYCQTTMAHRDTEQFRVFYLDRKNTLIGDEEQASGTVDHVPVYPREVVKRALHLNASALILVHNHPSGDPTPSDADLAMTQQIRAAAEALNITLHDHIIIGKSCELSFRAEGLL</sequence>
<dbReference type="RefSeq" id="WP_085804872.1">
    <property type="nucleotide sequence ID" value="NZ_FWFX01000003.1"/>
</dbReference>
<dbReference type="Pfam" id="PF20582">
    <property type="entry name" value="UPF0758_N"/>
    <property type="match status" value="1"/>
</dbReference>
<dbReference type="AlphaFoldDB" id="A0A1X6YSP6"/>
<dbReference type="Proteomes" id="UP000193061">
    <property type="component" value="Unassembled WGS sequence"/>
</dbReference>
<dbReference type="InterPro" id="IPR037518">
    <property type="entry name" value="MPN"/>
</dbReference>
<dbReference type="GO" id="GO:0046872">
    <property type="term" value="F:metal ion binding"/>
    <property type="evidence" value="ECO:0007669"/>
    <property type="project" value="UniProtKB-KW"/>
</dbReference>
<dbReference type="GO" id="GO:0008237">
    <property type="term" value="F:metallopeptidase activity"/>
    <property type="evidence" value="ECO:0007669"/>
    <property type="project" value="UniProtKB-KW"/>
</dbReference>
<reference evidence="8 9" key="1">
    <citation type="submission" date="2017-03" db="EMBL/GenBank/DDBJ databases">
        <authorList>
            <person name="Afonso C.L."/>
            <person name="Miller P.J."/>
            <person name="Scott M.A."/>
            <person name="Spackman E."/>
            <person name="Goraichik I."/>
            <person name="Dimitrov K.M."/>
            <person name="Suarez D.L."/>
            <person name="Swayne D.E."/>
        </authorList>
    </citation>
    <scope>NUCLEOTIDE SEQUENCE [LARGE SCALE GENOMIC DNA]</scope>
    <source>
        <strain evidence="8 9">CECT 7450</strain>
    </source>
</reference>
<dbReference type="SUPFAM" id="SSF47781">
    <property type="entry name" value="RuvA domain 2-like"/>
    <property type="match status" value="1"/>
</dbReference>
<dbReference type="NCBIfam" id="TIGR00608">
    <property type="entry name" value="radc"/>
    <property type="match status" value="1"/>
</dbReference>
<dbReference type="Gene3D" id="3.40.140.10">
    <property type="entry name" value="Cytidine Deaminase, domain 2"/>
    <property type="match status" value="1"/>
</dbReference>
<dbReference type="Pfam" id="PF04002">
    <property type="entry name" value="RadC"/>
    <property type="match status" value="1"/>
</dbReference>
<dbReference type="InterPro" id="IPR025657">
    <property type="entry name" value="RadC_JAB"/>
</dbReference>
<keyword evidence="5" id="KW-0482">Metalloprotease</keyword>
<dbReference type="InterPro" id="IPR046778">
    <property type="entry name" value="UPF0758_N"/>
</dbReference>
<name>A0A1X6YSP6_9RHOB</name>
<evidence type="ECO:0000259" key="7">
    <source>
        <dbReference type="PROSITE" id="PS50249"/>
    </source>
</evidence>
<dbReference type="PROSITE" id="PS01302">
    <property type="entry name" value="UPF0758"/>
    <property type="match status" value="1"/>
</dbReference>
<keyword evidence="2" id="KW-0479">Metal-binding</keyword>
<feature type="domain" description="MPN" evidence="7">
    <location>
        <begin position="133"/>
        <end position="255"/>
    </location>
</feature>